<gene>
    <name evidence="1" type="ORF">AVEN_267914_1</name>
</gene>
<proteinExistence type="predicted"/>
<keyword evidence="2" id="KW-1185">Reference proteome</keyword>
<evidence type="ECO:0000313" key="2">
    <source>
        <dbReference type="Proteomes" id="UP000499080"/>
    </source>
</evidence>
<organism evidence="1 2">
    <name type="scientific">Araneus ventricosus</name>
    <name type="common">Orbweaver spider</name>
    <name type="synonym">Epeira ventricosa</name>
    <dbReference type="NCBI Taxonomy" id="182803"/>
    <lineage>
        <taxon>Eukaryota</taxon>
        <taxon>Metazoa</taxon>
        <taxon>Ecdysozoa</taxon>
        <taxon>Arthropoda</taxon>
        <taxon>Chelicerata</taxon>
        <taxon>Arachnida</taxon>
        <taxon>Araneae</taxon>
        <taxon>Araneomorphae</taxon>
        <taxon>Entelegynae</taxon>
        <taxon>Araneoidea</taxon>
        <taxon>Araneidae</taxon>
        <taxon>Araneus</taxon>
    </lineage>
</organism>
<evidence type="ECO:0000313" key="1">
    <source>
        <dbReference type="EMBL" id="GBM98600.1"/>
    </source>
</evidence>
<accession>A0A4Y2K834</accession>
<dbReference type="EMBL" id="BGPR01004339">
    <property type="protein sequence ID" value="GBM98600.1"/>
    <property type="molecule type" value="Genomic_DNA"/>
</dbReference>
<dbReference type="PROSITE" id="PS51257">
    <property type="entry name" value="PROKAR_LIPOPROTEIN"/>
    <property type="match status" value="1"/>
</dbReference>
<comment type="caution">
    <text evidence="1">The sequence shown here is derived from an EMBL/GenBank/DDBJ whole genome shotgun (WGS) entry which is preliminary data.</text>
</comment>
<protein>
    <submittedName>
        <fullName evidence="1">Uncharacterized protein</fullName>
    </submittedName>
</protein>
<dbReference type="AlphaFoldDB" id="A0A4Y2K834"/>
<reference evidence="1 2" key="1">
    <citation type="journal article" date="2019" name="Sci. Rep.">
        <title>Orb-weaving spider Araneus ventricosus genome elucidates the spidroin gene catalogue.</title>
        <authorList>
            <person name="Kono N."/>
            <person name="Nakamura H."/>
            <person name="Ohtoshi R."/>
            <person name="Moran D.A.P."/>
            <person name="Shinohara A."/>
            <person name="Yoshida Y."/>
            <person name="Fujiwara M."/>
            <person name="Mori M."/>
            <person name="Tomita M."/>
            <person name="Arakawa K."/>
        </authorList>
    </citation>
    <scope>NUCLEOTIDE SEQUENCE [LARGE SCALE GENOMIC DNA]</scope>
</reference>
<name>A0A4Y2K834_ARAVE</name>
<sequence>MRDTMDWRKCLAFGIQFLRNAAQIGMVFAACVVGQTPYRLCGVEVERRGCSSGENLVISLGLQRQSPPQMFLVQLQNGSLKGVEFISN</sequence>
<dbReference type="Proteomes" id="UP000499080">
    <property type="component" value="Unassembled WGS sequence"/>
</dbReference>